<name>X1KUR9_9ZZZZ</name>
<evidence type="ECO:0000313" key="1">
    <source>
        <dbReference type="EMBL" id="GAH93904.1"/>
    </source>
</evidence>
<feature type="non-terminal residue" evidence="1">
    <location>
        <position position="1"/>
    </location>
</feature>
<protein>
    <submittedName>
        <fullName evidence="1">Uncharacterized protein</fullName>
    </submittedName>
</protein>
<reference evidence="1" key="1">
    <citation type="journal article" date="2014" name="Front. Microbiol.">
        <title>High frequency of phylogenetically diverse reductive dehalogenase-homologous genes in deep subseafloor sedimentary metagenomes.</title>
        <authorList>
            <person name="Kawai M."/>
            <person name="Futagami T."/>
            <person name="Toyoda A."/>
            <person name="Takaki Y."/>
            <person name="Nishi S."/>
            <person name="Hori S."/>
            <person name="Arai W."/>
            <person name="Tsubouchi T."/>
            <person name="Morono Y."/>
            <person name="Uchiyama I."/>
            <person name="Ito T."/>
            <person name="Fujiyama A."/>
            <person name="Inagaki F."/>
            <person name="Takami H."/>
        </authorList>
    </citation>
    <scope>NUCLEOTIDE SEQUENCE</scope>
    <source>
        <strain evidence="1">Expedition CK06-06</strain>
    </source>
</reference>
<sequence>PIIPTRPASRDPATVGGACLAPAILGRCADSTRHSAPTRLPHPLR</sequence>
<gene>
    <name evidence="1" type="ORF">S03H2_70454</name>
</gene>
<proteinExistence type="predicted"/>
<dbReference type="AlphaFoldDB" id="X1KUR9"/>
<dbReference type="EMBL" id="BARU01046829">
    <property type="protein sequence ID" value="GAH93904.1"/>
    <property type="molecule type" value="Genomic_DNA"/>
</dbReference>
<accession>X1KUR9</accession>
<comment type="caution">
    <text evidence="1">The sequence shown here is derived from an EMBL/GenBank/DDBJ whole genome shotgun (WGS) entry which is preliminary data.</text>
</comment>
<organism evidence="1">
    <name type="scientific">marine sediment metagenome</name>
    <dbReference type="NCBI Taxonomy" id="412755"/>
    <lineage>
        <taxon>unclassified sequences</taxon>
        <taxon>metagenomes</taxon>
        <taxon>ecological metagenomes</taxon>
    </lineage>
</organism>